<dbReference type="Proteomes" id="UP000789920">
    <property type="component" value="Unassembled WGS sequence"/>
</dbReference>
<sequence>MEIGYKNVMGLKTLKALNTPQESTPDYTREEIEENLEALNSKLGAPISNKDASLYDALKKGIEKIDISEHNWRNPLSSTVISDESQLVKNLKQRQRRTFLEPREDMKCEIPELIYSKCDEFVNNFNKTETDILNDLTHDKTWKENVIELEKVAKRIFNTLGEIWNNPAFETSMSRNEQSEGTYISD</sequence>
<evidence type="ECO:0000313" key="2">
    <source>
        <dbReference type="Proteomes" id="UP000789920"/>
    </source>
</evidence>
<proteinExistence type="predicted"/>
<reference evidence="1" key="1">
    <citation type="submission" date="2021-06" db="EMBL/GenBank/DDBJ databases">
        <authorList>
            <person name="Kallberg Y."/>
            <person name="Tangrot J."/>
            <person name="Rosling A."/>
        </authorList>
    </citation>
    <scope>NUCLEOTIDE SEQUENCE</scope>
    <source>
        <strain evidence="1">MA461A</strain>
    </source>
</reference>
<name>A0ACA9SCB2_9GLOM</name>
<keyword evidence="2" id="KW-1185">Reference proteome</keyword>
<gene>
    <name evidence="1" type="ORF">RPERSI_LOCUS28980</name>
</gene>
<feature type="non-terminal residue" evidence="1">
    <location>
        <position position="186"/>
    </location>
</feature>
<organism evidence="1 2">
    <name type="scientific">Racocetra persica</name>
    <dbReference type="NCBI Taxonomy" id="160502"/>
    <lineage>
        <taxon>Eukaryota</taxon>
        <taxon>Fungi</taxon>
        <taxon>Fungi incertae sedis</taxon>
        <taxon>Mucoromycota</taxon>
        <taxon>Glomeromycotina</taxon>
        <taxon>Glomeromycetes</taxon>
        <taxon>Diversisporales</taxon>
        <taxon>Gigasporaceae</taxon>
        <taxon>Racocetra</taxon>
    </lineage>
</organism>
<evidence type="ECO:0000313" key="1">
    <source>
        <dbReference type="EMBL" id="CAG8833856.1"/>
    </source>
</evidence>
<dbReference type="EMBL" id="CAJVQC010107568">
    <property type="protein sequence ID" value="CAG8833856.1"/>
    <property type="molecule type" value="Genomic_DNA"/>
</dbReference>
<accession>A0ACA9SCB2</accession>
<protein>
    <submittedName>
        <fullName evidence="1">31626_t:CDS:1</fullName>
    </submittedName>
</protein>
<comment type="caution">
    <text evidence="1">The sequence shown here is derived from an EMBL/GenBank/DDBJ whole genome shotgun (WGS) entry which is preliminary data.</text>
</comment>